<evidence type="ECO:0000256" key="8">
    <source>
        <dbReference type="ARBA" id="ARBA00048283"/>
    </source>
</evidence>
<dbReference type="Proteomes" id="UP000827092">
    <property type="component" value="Unassembled WGS sequence"/>
</dbReference>
<evidence type="ECO:0000256" key="4">
    <source>
        <dbReference type="ARBA" id="ARBA00042703"/>
    </source>
</evidence>
<dbReference type="GO" id="GO:0052689">
    <property type="term" value="F:carboxylic ester hydrolase activity"/>
    <property type="evidence" value="ECO:0007669"/>
    <property type="project" value="TreeGrafter"/>
</dbReference>
<comment type="caution">
    <text evidence="13">The sequence shown here is derived from an EMBL/GenBank/DDBJ whole genome shotgun (WGS) entry which is preliminary data.</text>
</comment>
<dbReference type="InterPro" id="IPR029058">
    <property type="entry name" value="AB_hydrolase_fold"/>
</dbReference>
<comment type="similarity">
    <text evidence="1">Belongs to the AB hydrolase superfamily.</text>
</comment>
<dbReference type="EMBL" id="JAFNEN010000733">
    <property type="protein sequence ID" value="KAG8177948.1"/>
    <property type="molecule type" value="Genomic_DNA"/>
</dbReference>
<dbReference type="PANTHER" id="PTHR46118">
    <property type="entry name" value="PROTEIN ABHD11"/>
    <property type="match status" value="1"/>
</dbReference>
<protein>
    <recommendedName>
        <fullName evidence="7">sn-1-specific diacylglycerol lipase ABHD11</fullName>
        <ecNumber evidence="3">3.1.1.116</ecNumber>
    </recommendedName>
    <alternativeName>
        <fullName evidence="4">Alpha/beta hydrolase domain-containing protein 11</fullName>
    </alternativeName>
</protein>
<evidence type="ECO:0000313" key="14">
    <source>
        <dbReference type="Proteomes" id="UP000827092"/>
    </source>
</evidence>
<evidence type="ECO:0000256" key="1">
    <source>
        <dbReference type="ARBA" id="ARBA00008645"/>
    </source>
</evidence>
<evidence type="ECO:0000256" key="2">
    <source>
        <dbReference type="ARBA" id="ARBA00022801"/>
    </source>
</evidence>
<keyword evidence="2" id="KW-0378">Hydrolase</keyword>
<evidence type="ECO:0000256" key="9">
    <source>
        <dbReference type="ARBA" id="ARBA00048504"/>
    </source>
</evidence>
<accession>A0AAV6U2B8</accession>
<comment type="catalytic activity">
    <reaction evidence="6">
        <text>a 1,3-diacyl-sn-glycerol + H2O = a 1-acyl-sn-glycerol + a fatty acid + H(+)</text>
        <dbReference type="Rhea" id="RHEA:38503"/>
        <dbReference type="ChEBI" id="CHEBI:15377"/>
        <dbReference type="ChEBI" id="CHEBI:15378"/>
        <dbReference type="ChEBI" id="CHEBI:28868"/>
        <dbReference type="ChEBI" id="CHEBI:64683"/>
        <dbReference type="ChEBI" id="CHEBI:77272"/>
    </reaction>
</comment>
<proteinExistence type="inferred from homology"/>
<comment type="catalytic activity">
    <reaction evidence="8">
        <text>1-octadecanoyl-2-(4Z,7Z,10Z,13Z,16Z,19Z-docosahexaenoyl)-sn-glycerol + H2O = 2-(4Z,7Z,10Z,13Z,16Z,19Z-docosahexaenoyl)-glycerol + octadecanoate + H(+)</text>
        <dbReference type="Rhea" id="RHEA:77107"/>
        <dbReference type="ChEBI" id="CHEBI:15377"/>
        <dbReference type="ChEBI" id="CHEBI:15378"/>
        <dbReference type="ChEBI" id="CHEBI:25629"/>
        <dbReference type="ChEBI" id="CHEBI:77129"/>
        <dbReference type="ChEBI" id="CHEBI:186738"/>
    </reaction>
</comment>
<evidence type="ECO:0000256" key="11">
    <source>
        <dbReference type="ARBA" id="ARBA00048919"/>
    </source>
</evidence>
<keyword evidence="14" id="KW-1185">Reference proteome</keyword>
<name>A0AAV6U2B8_9ARAC</name>
<evidence type="ECO:0000256" key="7">
    <source>
        <dbReference type="ARBA" id="ARBA00044064"/>
    </source>
</evidence>
<evidence type="ECO:0000256" key="5">
    <source>
        <dbReference type="ARBA" id="ARBA00043667"/>
    </source>
</evidence>
<reference evidence="13 14" key="1">
    <citation type="journal article" date="2022" name="Nat. Ecol. Evol.">
        <title>A masculinizing supergene underlies an exaggerated male reproductive morph in a spider.</title>
        <authorList>
            <person name="Hendrickx F."/>
            <person name="De Corte Z."/>
            <person name="Sonet G."/>
            <person name="Van Belleghem S.M."/>
            <person name="Kostlbacher S."/>
            <person name="Vangestel C."/>
        </authorList>
    </citation>
    <scope>NUCLEOTIDE SEQUENCE [LARGE SCALE GENOMIC DNA]</scope>
    <source>
        <strain evidence="13">W744_W776</strain>
    </source>
</reference>
<dbReference type="InterPro" id="IPR000073">
    <property type="entry name" value="AB_hydrolase_1"/>
</dbReference>
<gene>
    <name evidence="13" type="ORF">JTE90_011840</name>
</gene>
<evidence type="ECO:0000256" key="3">
    <source>
        <dbReference type="ARBA" id="ARBA00026104"/>
    </source>
</evidence>
<dbReference type="EC" id="3.1.1.116" evidence="3"/>
<organism evidence="13 14">
    <name type="scientific">Oedothorax gibbosus</name>
    <dbReference type="NCBI Taxonomy" id="931172"/>
    <lineage>
        <taxon>Eukaryota</taxon>
        <taxon>Metazoa</taxon>
        <taxon>Ecdysozoa</taxon>
        <taxon>Arthropoda</taxon>
        <taxon>Chelicerata</taxon>
        <taxon>Arachnida</taxon>
        <taxon>Araneae</taxon>
        <taxon>Araneomorphae</taxon>
        <taxon>Entelegynae</taxon>
        <taxon>Araneoidea</taxon>
        <taxon>Linyphiidae</taxon>
        <taxon>Erigoninae</taxon>
        <taxon>Oedothorax</taxon>
    </lineage>
</organism>
<comment type="catalytic activity">
    <reaction evidence="10">
        <text>1-octadecanoyl-2-(9Z-octadecenoyl)-sn-glycerol + H2O = 2-(9Z-octadecenoyl)-glycerol + octadecanoate + H(+)</text>
        <dbReference type="Rhea" id="RHEA:77103"/>
        <dbReference type="ChEBI" id="CHEBI:15377"/>
        <dbReference type="ChEBI" id="CHEBI:15378"/>
        <dbReference type="ChEBI" id="CHEBI:25629"/>
        <dbReference type="ChEBI" id="CHEBI:73990"/>
        <dbReference type="ChEBI" id="CHEBI:75468"/>
    </reaction>
</comment>
<evidence type="ECO:0000256" key="10">
    <source>
        <dbReference type="ARBA" id="ARBA00048513"/>
    </source>
</evidence>
<dbReference type="Pfam" id="PF00561">
    <property type="entry name" value="Abhydrolase_1"/>
    <property type="match status" value="1"/>
</dbReference>
<feature type="domain" description="AB hydrolase-1" evidence="12">
    <location>
        <begin position="24"/>
        <end position="297"/>
    </location>
</feature>
<evidence type="ECO:0000259" key="12">
    <source>
        <dbReference type="Pfam" id="PF00561"/>
    </source>
</evidence>
<comment type="catalytic activity">
    <reaction evidence="9">
        <text>1,2-didecanoylglycerol + H2O = decanoylglycerol + decanoate + H(+)</text>
        <dbReference type="Rhea" id="RHEA:48596"/>
        <dbReference type="ChEBI" id="CHEBI:11152"/>
        <dbReference type="ChEBI" id="CHEBI:15377"/>
        <dbReference type="ChEBI" id="CHEBI:15378"/>
        <dbReference type="ChEBI" id="CHEBI:27689"/>
        <dbReference type="ChEBI" id="CHEBI:90605"/>
    </reaction>
</comment>
<evidence type="ECO:0000256" key="6">
    <source>
        <dbReference type="ARBA" id="ARBA00043742"/>
    </source>
</evidence>
<dbReference type="Gene3D" id="3.40.50.1820">
    <property type="entry name" value="alpha/beta hydrolase"/>
    <property type="match status" value="1"/>
</dbReference>
<comment type="catalytic activity">
    <reaction evidence="5">
        <text>a 1,2-diacyl-sn-glycerol + H2O = a 2-acylglycerol + a fatty acid + H(+)</text>
        <dbReference type="Rhea" id="RHEA:33275"/>
        <dbReference type="ChEBI" id="CHEBI:15377"/>
        <dbReference type="ChEBI" id="CHEBI:15378"/>
        <dbReference type="ChEBI" id="CHEBI:17389"/>
        <dbReference type="ChEBI" id="CHEBI:17815"/>
        <dbReference type="ChEBI" id="CHEBI:28868"/>
        <dbReference type="EC" id="3.1.1.116"/>
    </reaction>
</comment>
<evidence type="ECO:0000313" key="13">
    <source>
        <dbReference type="EMBL" id="KAG8177948.1"/>
    </source>
</evidence>
<comment type="catalytic activity">
    <reaction evidence="11">
        <text>1-octadecanoyl-2-(5Z,8Z,11Z,14Z-eicosatetraenoyl)-sn-glycerol + H2O = 2-(5Z,8Z,11Z,14Z-eicosatetraenoyl)-glycerol + octadecanoate + H(+)</text>
        <dbReference type="Rhea" id="RHEA:38507"/>
        <dbReference type="ChEBI" id="CHEBI:15377"/>
        <dbReference type="ChEBI" id="CHEBI:15378"/>
        <dbReference type="ChEBI" id="CHEBI:25629"/>
        <dbReference type="ChEBI" id="CHEBI:52392"/>
        <dbReference type="ChEBI" id="CHEBI:75728"/>
    </reaction>
</comment>
<dbReference type="AlphaFoldDB" id="A0AAV6U2B8"/>
<sequence>MTSFPVRLAYVTFEPVCGVSADLPPVLFLHGTTATKECWGSIPQHIADKSRRKVYCLDSRNHGDSEWSDVFNFDVNINDLLHFMDSQQIPKAVLIGHSMGGVTCMRTSFKQPDRVEMAFVVDMFVKRVPQRVLDAVVGLVEVFEEAVSSIPPQCSEDEAQRRITRHAAGSKALTDAIFTIFRKSISQRKSNTVPKWITSRKEASANKKPKSNANLPLKRNEDGSYSLKFNSKVIKDNMLTEELVMSEPEGIFEGPVYFLYGTESPYVVNEDSERIYKHFPNAKIIGIEGSGHNVYLDMPDELEQEILNHLKPHS</sequence>
<dbReference type="SUPFAM" id="SSF53474">
    <property type="entry name" value="alpha/beta-Hydrolases"/>
    <property type="match status" value="1"/>
</dbReference>
<dbReference type="PANTHER" id="PTHR46118:SF4">
    <property type="entry name" value="PROTEIN ABHD11"/>
    <property type="match status" value="1"/>
</dbReference>